<dbReference type="InterPro" id="IPR001881">
    <property type="entry name" value="EGF-like_Ca-bd_dom"/>
</dbReference>
<dbReference type="SMART" id="SM00179">
    <property type="entry name" value="EGF_CA"/>
    <property type="match status" value="1"/>
</dbReference>
<dbReference type="InterPro" id="IPR000152">
    <property type="entry name" value="EGF-type_Asp/Asn_hydroxyl_site"/>
</dbReference>
<dbReference type="Gene3D" id="2.10.25.10">
    <property type="entry name" value="Laminin"/>
    <property type="match status" value="3"/>
</dbReference>
<dbReference type="Pfam" id="PF07645">
    <property type="entry name" value="EGF_CA"/>
    <property type="match status" value="1"/>
</dbReference>
<dbReference type="PANTHER" id="PTHR24050">
    <property type="entry name" value="PA14 DOMAIN-CONTAINING PROTEIN"/>
    <property type="match status" value="1"/>
</dbReference>
<name>A0A3Q2Q3M4_FUNHE</name>
<dbReference type="Proteomes" id="UP000265000">
    <property type="component" value="Unplaced"/>
</dbReference>
<dbReference type="PROSITE" id="PS50026">
    <property type="entry name" value="EGF_3"/>
    <property type="match status" value="1"/>
</dbReference>
<evidence type="ECO:0000259" key="8">
    <source>
        <dbReference type="PROSITE" id="PS50026"/>
    </source>
</evidence>
<evidence type="ECO:0000256" key="6">
    <source>
        <dbReference type="PROSITE-ProRule" id="PRU00076"/>
    </source>
</evidence>
<dbReference type="PROSITE" id="PS01187">
    <property type="entry name" value="EGF_CA"/>
    <property type="match status" value="1"/>
</dbReference>
<evidence type="ECO:0000256" key="3">
    <source>
        <dbReference type="ARBA" id="ARBA00022729"/>
    </source>
</evidence>
<dbReference type="SMART" id="SM00181">
    <property type="entry name" value="EGF"/>
    <property type="match status" value="2"/>
</dbReference>
<accession>A0A3Q2Q3M4</accession>
<dbReference type="CDD" id="cd00054">
    <property type="entry name" value="EGF_CA"/>
    <property type="match status" value="1"/>
</dbReference>
<evidence type="ECO:0000256" key="4">
    <source>
        <dbReference type="ARBA" id="ARBA00022737"/>
    </source>
</evidence>
<feature type="domain" description="MAM" evidence="9">
    <location>
        <begin position="342"/>
        <end position="463"/>
    </location>
</feature>
<comment type="caution">
    <text evidence="6">Lacks conserved residue(s) required for the propagation of feature annotation.</text>
</comment>
<feature type="domain" description="EGF-like" evidence="8">
    <location>
        <begin position="65"/>
        <end position="103"/>
    </location>
</feature>
<dbReference type="Ensembl" id="ENSFHET00000030100.1">
    <property type="protein sequence ID" value="ENSFHEP00000020559.1"/>
    <property type="gene ID" value="ENSFHEG00000022481.1"/>
</dbReference>
<organism evidence="10 11">
    <name type="scientific">Fundulus heteroclitus</name>
    <name type="common">Killifish</name>
    <name type="synonym">Mummichog</name>
    <dbReference type="NCBI Taxonomy" id="8078"/>
    <lineage>
        <taxon>Eukaryota</taxon>
        <taxon>Metazoa</taxon>
        <taxon>Chordata</taxon>
        <taxon>Craniata</taxon>
        <taxon>Vertebrata</taxon>
        <taxon>Euteleostomi</taxon>
        <taxon>Actinopterygii</taxon>
        <taxon>Neopterygii</taxon>
        <taxon>Teleostei</taxon>
        <taxon>Neoteleostei</taxon>
        <taxon>Acanthomorphata</taxon>
        <taxon>Ovalentaria</taxon>
        <taxon>Atherinomorphae</taxon>
        <taxon>Cyprinodontiformes</taxon>
        <taxon>Fundulidae</taxon>
        <taxon>Fundulus</taxon>
    </lineage>
</organism>
<evidence type="ECO:0000256" key="2">
    <source>
        <dbReference type="ARBA" id="ARBA00022536"/>
    </source>
</evidence>
<keyword evidence="2 6" id="KW-0245">EGF-like domain</keyword>
<dbReference type="AlphaFoldDB" id="A0A3Q2Q3M4"/>
<keyword evidence="11" id="KW-1185">Reference proteome</keyword>
<dbReference type="GO" id="GO:0016020">
    <property type="term" value="C:membrane"/>
    <property type="evidence" value="ECO:0007669"/>
    <property type="project" value="InterPro"/>
</dbReference>
<reference evidence="10" key="2">
    <citation type="submission" date="2025-09" db="UniProtKB">
        <authorList>
            <consortium name="Ensembl"/>
        </authorList>
    </citation>
    <scope>IDENTIFICATION</scope>
</reference>
<reference evidence="10" key="1">
    <citation type="submission" date="2025-08" db="UniProtKB">
        <authorList>
            <consortium name="Ensembl"/>
        </authorList>
    </citation>
    <scope>IDENTIFICATION</scope>
</reference>
<evidence type="ECO:0000256" key="5">
    <source>
        <dbReference type="ARBA" id="ARBA00023157"/>
    </source>
</evidence>
<dbReference type="PANTHER" id="PTHR24050:SF19">
    <property type="entry name" value="NEPHRONECTIN"/>
    <property type="match status" value="1"/>
</dbReference>
<dbReference type="GeneTree" id="ENSGT00930000150973"/>
<dbReference type="InterPro" id="IPR000742">
    <property type="entry name" value="EGF"/>
</dbReference>
<evidence type="ECO:0000313" key="10">
    <source>
        <dbReference type="Ensembl" id="ENSFHEP00000020559.1"/>
    </source>
</evidence>
<dbReference type="InterPro" id="IPR052235">
    <property type="entry name" value="Nephronectin_domain"/>
</dbReference>
<dbReference type="InterPro" id="IPR018097">
    <property type="entry name" value="EGF_Ca-bd_CS"/>
</dbReference>
<evidence type="ECO:0000256" key="1">
    <source>
        <dbReference type="ARBA" id="ARBA00009738"/>
    </source>
</evidence>
<dbReference type="Pfam" id="PF00629">
    <property type="entry name" value="MAM"/>
    <property type="match status" value="1"/>
</dbReference>
<dbReference type="PROSITE" id="PS00010">
    <property type="entry name" value="ASX_HYDROXYL"/>
    <property type="match status" value="1"/>
</dbReference>
<dbReference type="SUPFAM" id="SSF57196">
    <property type="entry name" value="EGF/Laminin"/>
    <property type="match status" value="1"/>
</dbReference>
<evidence type="ECO:0000313" key="11">
    <source>
        <dbReference type="Proteomes" id="UP000265000"/>
    </source>
</evidence>
<keyword evidence="5" id="KW-1015">Disulfide bond</keyword>
<keyword evidence="3" id="KW-0732">Signal</keyword>
<evidence type="ECO:0000259" key="9">
    <source>
        <dbReference type="PROSITE" id="PS50060"/>
    </source>
</evidence>
<feature type="compositionally biased region" description="Low complexity" evidence="7">
    <location>
        <begin position="147"/>
        <end position="178"/>
    </location>
</feature>
<dbReference type="InterPro" id="IPR049883">
    <property type="entry name" value="NOTCH1_EGF-like"/>
</dbReference>
<dbReference type="GO" id="GO:0005509">
    <property type="term" value="F:calcium ion binding"/>
    <property type="evidence" value="ECO:0007669"/>
    <property type="project" value="InterPro"/>
</dbReference>
<dbReference type="PROSITE" id="PS50060">
    <property type="entry name" value="MAM_2"/>
    <property type="match status" value="1"/>
</dbReference>
<feature type="region of interest" description="Disordered" evidence="7">
    <location>
        <begin position="144"/>
        <end position="189"/>
    </location>
</feature>
<comment type="similarity">
    <text evidence="1">Belongs to the nephronectin family.</text>
</comment>
<evidence type="ECO:0000256" key="7">
    <source>
        <dbReference type="SAM" id="MobiDB-lite"/>
    </source>
</evidence>
<feature type="region of interest" description="Disordered" evidence="7">
    <location>
        <begin position="212"/>
        <end position="255"/>
    </location>
</feature>
<dbReference type="InterPro" id="IPR000998">
    <property type="entry name" value="MAM_dom"/>
</dbReference>
<dbReference type="Gene3D" id="2.60.120.200">
    <property type="match status" value="1"/>
</dbReference>
<sequence length="463" mass="50126">MNTPGSYKCYCLDGYALQPDGSCRNVRTCYHANCQYGCEVMKGEVRCTCPSPGLRLGPDRRSCVDIDECALGGVVCPRRRKCVNTFGSFFCKCHLGFRLVYINGRYACIDKDTRPFCSLNPSSPKCRCKDGSCKGILTVALEPPRPRTTTPITTSATTSTTPTTTTVVPTTVPTTVPTPTTPPTAIPTTFSSTAYPTTVALTTTVTATTSTAPSTVAMTTRSPTTPPVTTTPATTAAATTQATPTPEAAPDTPTAGPAVTTVATMPVTTVVTKAVTTATTTLPTTSLLTTTLNNRINKDVTQRQRGDVHIPRQPGHNHVWEFDIELGNTAEDARDDPEAGELRCTFDHGLCDWISDREGDLHWEAVDSPRGGRHLSVPELKAGQRSIRGARLAIWIVPLRNQGEMCFSFSHWLTGHHMGVLQLFLREKGRDQRYGSSLWSRTGGHGWRQTQVTLETLSVDKVS</sequence>
<dbReference type="GO" id="GO:0005576">
    <property type="term" value="C:extracellular region"/>
    <property type="evidence" value="ECO:0007669"/>
    <property type="project" value="UniProtKB-SubCell"/>
</dbReference>
<protein>
    <submittedName>
        <fullName evidence="10">Nephronectin-like</fullName>
    </submittedName>
</protein>
<proteinExistence type="inferred from homology"/>
<dbReference type="FunFam" id="2.10.25.10:FF:000187">
    <property type="entry name" value="nephronectin isoform X1"/>
    <property type="match status" value="1"/>
</dbReference>
<dbReference type="STRING" id="8078.ENSFHEP00000020559"/>
<dbReference type="InterPro" id="IPR013320">
    <property type="entry name" value="ConA-like_dom_sf"/>
</dbReference>
<keyword evidence="4" id="KW-0677">Repeat</keyword>
<dbReference type="SUPFAM" id="SSF49899">
    <property type="entry name" value="Concanavalin A-like lectins/glucanases"/>
    <property type="match status" value="1"/>
</dbReference>